<dbReference type="SMART" id="SM00220">
    <property type="entry name" value="S_TKc"/>
    <property type="match status" value="1"/>
</dbReference>
<dbReference type="CDD" id="cd00180">
    <property type="entry name" value="PKc"/>
    <property type="match status" value="1"/>
</dbReference>
<dbReference type="InterPro" id="IPR011009">
    <property type="entry name" value="Kinase-like_dom_sf"/>
</dbReference>
<organism evidence="2 3">
    <name type="scientific">Ganoderma sinense ZZ0214-1</name>
    <dbReference type="NCBI Taxonomy" id="1077348"/>
    <lineage>
        <taxon>Eukaryota</taxon>
        <taxon>Fungi</taxon>
        <taxon>Dikarya</taxon>
        <taxon>Basidiomycota</taxon>
        <taxon>Agaricomycotina</taxon>
        <taxon>Agaricomycetes</taxon>
        <taxon>Polyporales</taxon>
        <taxon>Polyporaceae</taxon>
        <taxon>Ganoderma</taxon>
    </lineage>
</organism>
<dbReference type="PANTHER" id="PTHR44167">
    <property type="entry name" value="OVARIAN-SPECIFIC SERINE/THREONINE-PROTEIN KINASE LOK-RELATED"/>
    <property type="match status" value="1"/>
</dbReference>
<dbReference type="Pfam" id="PF00069">
    <property type="entry name" value="Pkinase"/>
    <property type="match status" value="1"/>
</dbReference>
<dbReference type="PANTHER" id="PTHR44167:SF24">
    <property type="entry name" value="SERINE_THREONINE-PROTEIN KINASE CHK2"/>
    <property type="match status" value="1"/>
</dbReference>
<dbReference type="GO" id="GO:0004672">
    <property type="term" value="F:protein kinase activity"/>
    <property type="evidence" value="ECO:0007669"/>
    <property type="project" value="InterPro"/>
</dbReference>
<dbReference type="Proteomes" id="UP000230002">
    <property type="component" value="Unassembled WGS sequence"/>
</dbReference>
<dbReference type="AlphaFoldDB" id="A0A2G8SQF5"/>
<protein>
    <recommendedName>
        <fullName evidence="1">Protein kinase domain-containing protein</fullName>
    </recommendedName>
</protein>
<dbReference type="InterPro" id="IPR000719">
    <property type="entry name" value="Prot_kinase_dom"/>
</dbReference>
<proteinExistence type="predicted"/>
<dbReference type="STRING" id="1077348.A0A2G8SQF5"/>
<dbReference type="EMBL" id="AYKW01000002">
    <property type="protein sequence ID" value="PIL35995.1"/>
    <property type="molecule type" value="Genomic_DNA"/>
</dbReference>
<dbReference type="OrthoDB" id="2732257at2759"/>
<evidence type="ECO:0000259" key="1">
    <source>
        <dbReference type="PROSITE" id="PS50011"/>
    </source>
</evidence>
<reference evidence="2 3" key="1">
    <citation type="journal article" date="2015" name="Sci. Rep.">
        <title>Chromosome-level genome map provides insights into diverse defense mechanisms in the medicinal fungus Ganoderma sinense.</title>
        <authorList>
            <person name="Zhu Y."/>
            <person name="Xu J."/>
            <person name="Sun C."/>
            <person name="Zhou S."/>
            <person name="Xu H."/>
            <person name="Nelson D.R."/>
            <person name="Qian J."/>
            <person name="Song J."/>
            <person name="Luo H."/>
            <person name="Xiang L."/>
            <person name="Li Y."/>
            <person name="Xu Z."/>
            <person name="Ji A."/>
            <person name="Wang L."/>
            <person name="Lu S."/>
            <person name="Hayward A."/>
            <person name="Sun W."/>
            <person name="Li X."/>
            <person name="Schwartz D.C."/>
            <person name="Wang Y."/>
            <person name="Chen S."/>
        </authorList>
    </citation>
    <scope>NUCLEOTIDE SEQUENCE [LARGE SCALE GENOMIC DNA]</scope>
    <source>
        <strain evidence="2 3">ZZ0214-1</strain>
    </source>
</reference>
<gene>
    <name evidence="2" type="ORF">GSI_01655</name>
</gene>
<comment type="caution">
    <text evidence="2">The sequence shown here is derived from an EMBL/GenBank/DDBJ whole genome shotgun (WGS) entry which is preliminary data.</text>
</comment>
<dbReference type="Gene3D" id="1.10.510.10">
    <property type="entry name" value="Transferase(Phosphotransferase) domain 1"/>
    <property type="match status" value="2"/>
</dbReference>
<feature type="domain" description="Protein kinase" evidence="1">
    <location>
        <begin position="1"/>
        <end position="365"/>
    </location>
</feature>
<accession>A0A2G8SQF5</accession>
<dbReference type="SUPFAM" id="SSF56112">
    <property type="entry name" value="Protein kinase-like (PK-like)"/>
    <property type="match status" value="2"/>
</dbReference>
<dbReference type="PROSITE" id="PS50011">
    <property type="entry name" value="PROTEIN_KINASE_DOM"/>
    <property type="match status" value="2"/>
</dbReference>
<name>A0A2G8SQF5_9APHY</name>
<sequence>MNQEPEKRIHPYVNDKMFYKNLEGGYVNTEYFWRDHQPWLQEQGYMLRPRYHPDWKPSWEGTKKDFEDVEDGLIPMRLEVMDATRIADGRVVVLKKVNKNTHPYEAEIGRLFSTELLASDPHNRCVPIYDVLQSPLDDSKVFLVMPYLMRHHEGLEFIHGQHVAHRDVMALNVMMDPAPLYSDTPHPIKRGKSYDFKRRVRRFTRTERPVRYYYIDFGLSCRYGPDDASPLEDIIVGGDKSVPEFEGTDEPQNPFWTDIYYLGNLIRTGFLETARGLEFMQPLIDDMVQNEPSKRPTINQARSRFEELRGSLSEHVEVFRGGLFEGEFLWRNHQLWLAESGYMLRPRYRLDWEPSWLKSKKHPLLCEDGRAPLVTTVMDAVRTTDGRIVALKQVPKSRYPDEEELNRFLTMSEPQASDHHNHSIPVYEILQSPLDDNVLFMVMPYLIRINRVKFATVGEAVECFRQLFEGLQFLHQHHIAHCDIHINNIMMDPTVFSDIPHPTYRSRSIDFKHSLNTRTRTSHPPRYYYIDFGLSWRLPPEDPSPRIVVSFPGDKTIPEIRDPGAGGLHDPYKIDVYCLGNIIREHFMAKSRSFDFLQPVVDEMVQGDPAKRPSIDVAFQHFEQLRASLSPWTLRSRVVYEDELPLGRLFRACRHALRTAFWIARGTPALPTPRGP</sequence>
<evidence type="ECO:0000313" key="3">
    <source>
        <dbReference type="Proteomes" id="UP000230002"/>
    </source>
</evidence>
<keyword evidence="3" id="KW-1185">Reference proteome</keyword>
<evidence type="ECO:0000313" key="2">
    <source>
        <dbReference type="EMBL" id="PIL35995.1"/>
    </source>
</evidence>
<feature type="domain" description="Protein kinase" evidence="1">
    <location>
        <begin position="362"/>
        <end position="676"/>
    </location>
</feature>
<dbReference type="GO" id="GO:0005524">
    <property type="term" value="F:ATP binding"/>
    <property type="evidence" value="ECO:0007669"/>
    <property type="project" value="InterPro"/>
</dbReference>